<reference evidence="1 2" key="1">
    <citation type="journal article" date="2009" name="PLoS Genet.">
        <title>Genomic analysis of the basal lineage fungus Rhizopus oryzae reveals a whole-genome duplication.</title>
        <authorList>
            <person name="Ma L.-J."/>
            <person name="Ibrahim A.S."/>
            <person name="Skory C."/>
            <person name="Grabherr M.G."/>
            <person name="Burger G."/>
            <person name="Butler M."/>
            <person name="Elias M."/>
            <person name="Idnurm A."/>
            <person name="Lang B.F."/>
            <person name="Sone T."/>
            <person name="Abe A."/>
            <person name="Calvo S.E."/>
            <person name="Corrochano L.M."/>
            <person name="Engels R."/>
            <person name="Fu J."/>
            <person name="Hansberg W."/>
            <person name="Kim J.-M."/>
            <person name="Kodira C.D."/>
            <person name="Koehrsen M.J."/>
            <person name="Liu B."/>
            <person name="Miranda-Saavedra D."/>
            <person name="O'Leary S."/>
            <person name="Ortiz-Castellanos L."/>
            <person name="Poulter R."/>
            <person name="Rodriguez-Romero J."/>
            <person name="Ruiz-Herrera J."/>
            <person name="Shen Y.-Q."/>
            <person name="Zeng Q."/>
            <person name="Galagan J."/>
            <person name="Birren B.W."/>
            <person name="Cuomo C.A."/>
            <person name="Wickes B.L."/>
        </authorList>
    </citation>
    <scope>NUCLEOTIDE SEQUENCE [LARGE SCALE GENOMIC DNA]</scope>
    <source>
        <strain evidence="2">RA 99-880 / ATCC MYA-4621 / FGSC 9543 / NRRL 43880</strain>
    </source>
</reference>
<organism evidence="1 2">
    <name type="scientific">Rhizopus delemar (strain RA 99-880 / ATCC MYA-4621 / FGSC 9543 / NRRL 43880)</name>
    <name type="common">Mucormycosis agent</name>
    <name type="synonym">Rhizopus arrhizus var. delemar</name>
    <dbReference type="NCBI Taxonomy" id="246409"/>
    <lineage>
        <taxon>Eukaryota</taxon>
        <taxon>Fungi</taxon>
        <taxon>Fungi incertae sedis</taxon>
        <taxon>Mucoromycota</taxon>
        <taxon>Mucoromycotina</taxon>
        <taxon>Mucoromycetes</taxon>
        <taxon>Mucorales</taxon>
        <taxon>Mucorineae</taxon>
        <taxon>Rhizopodaceae</taxon>
        <taxon>Rhizopus</taxon>
    </lineage>
</organism>
<sequence>MTLLLFPSCLCRHPGSLSIPKISAKLNLILYFHVHSLPGLPLNELDFGPSRCYLKSEPDGSGFCMANYIAKKRLLDLILMSPLSANSVTPH</sequence>
<gene>
    <name evidence="1" type="ORF">RO3G_12828</name>
</gene>
<dbReference type="InParanoid" id="I1CI37"/>
<dbReference type="Proteomes" id="UP000009138">
    <property type="component" value="Unassembled WGS sequence"/>
</dbReference>
<evidence type="ECO:0000313" key="1">
    <source>
        <dbReference type="EMBL" id="EIE88117.1"/>
    </source>
</evidence>
<dbReference type="AlphaFoldDB" id="I1CI37"/>
<proteinExistence type="predicted"/>
<dbReference type="GeneID" id="93619793"/>
<dbReference type="VEuPathDB" id="FungiDB:RO3G_12828"/>
<keyword evidence="2" id="KW-1185">Reference proteome</keyword>
<accession>I1CI37</accession>
<protein>
    <submittedName>
        <fullName evidence="1">Uncharacterized protein</fullName>
    </submittedName>
</protein>
<evidence type="ECO:0000313" key="2">
    <source>
        <dbReference type="Proteomes" id="UP000009138"/>
    </source>
</evidence>
<name>I1CI37_RHIO9</name>
<dbReference type="EMBL" id="CH476742">
    <property type="protein sequence ID" value="EIE88117.1"/>
    <property type="molecule type" value="Genomic_DNA"/>
</dbReference>
<dbReference type="RefSeq" id="XP_067523513.1">
    <property type="nucleotide sequence ID" value="XM_067667412.1"/>
</dbReference>